<proteinExistence type="predicted"/>
<evidence type="ECO:0000313" key="2">
    <source>
        <dbReference type="Proteomes" id="UP000250079"/>
    </source>
</evidence>
<reference evidence="1 2" key="1">
    <citation type="submission" date="2016-12" db="EMBL/GenBank/DDBJ databases">
        <authorList>
            <person name="Song W.-J."/>
            <person name="Kurnit D.M."/>
        </authorList>
    </citation>
    <scope>NUCLEOTIDE SEQUENCE [LARGE SCALE GENOMIC DNA]</scope>
    <source>
        <strain evidence="1 2">IMCC3135</strain>
    </source>
</reference>
<accession>A0A2Z2NYJ2</accession>
<dbReference type="AlphaFoldDB" id="A0A2Z2NYJ2"/>
<name>A0A2Z2NYJ2_9GAMM</name>
<dbReference type="EMBL" id="CP018632">
    <property type="protein sequence ID" value="ASJ76383.1"/>
    <property type="molecule type" value="Genomic_DNA"/>
</dbReference>
<evidence type="ECO:0000313" key="1">
    <source>
        <dbReference type="EMBL" id="ASJ76383.1"/>
    </source>
</evidence>
<keyword evidence="2" id="KW-1185">Reference proteome</keyword>
<organism evidence="1 2">
    <name type="scientific">Granulosicoccus antarcticus IMCC3135</name>
    <dbReference type="NCBI Taxonomy" id="1192854"/>
    <lineage>
        <taxon>Bacteria</taxon>
        <taxon>Pseudomonadati</taxon>
        <taxon>Pseudomonadota</taxon>
        <taxon>Gammaproteobacteria</taxon>
        <taxon>Chromatiales</taxon>
        <taxon>Granulosicoccaceae</taxon>
        <taxon>Granulosicoccus</taxon>
    </lineage>
</organism>
<dbReference type="KEGG" id="gai:IMCC3135_31680"/>
<dbReference type="RefSeq" id="WP_088921161.1">
    <property type="nucleotide sequence ID" value="NZ_CP018632.1"/>
</dbReference>
<gene>
    <name evidence="1" type="ORF">IMCC3135_31680</name>
</gene>
<dbReference type="Proteomes" id="UP000250079">
    <property type="component" value="Chromosome"/>
</dbReference>
<sequence>MKNYLARLGLPRKATGPQITDAIAEAMDYTSDTQSVLDAETILTEKVTRAYYERTHLQYEAISAALDCLLTPGALDSHRWAARTVEFDTSVPEDAQGS</sequence>
<protein>
    <submittedName>
        <fullName evidence="1">Uncharacterized protein</fullName>
    </submittedName>
</protein>